<evidence type="ECO:0000256" key="5">
    <source>
        <dbReference type="ARBA" id="ARBA00023284"/>
    </source>
</evidence>
<reference evidence="8 9" key="1">
    <citation type="submission" date="2019-07" db="EMBL/GenBank/DDBJ databases">
        <title>Reinekea sp. strain SSH23 genome sequencing and assembly.</title>
        <authorList>
            <person name="Kim I."/>
        </authorList>
    </citation>
    <scope>NUCLEOTIDE SEQUENCE [LARGE SCALE GENOMIC DNA]</scope>
    <source>
        <strain evidence="8 9">SSH23</strain>
    </source>
</reference>
<dbReference type="PANTHER" id="PTHR43601:SF3">
    <property type="entry name" value="THIOREDOXIN, MITOCHONDRIAL"/>
    <property type="match status" value="1"/>
</dbReference>
<proteinExistence type="inferred from homology"/>
<dbReference type="PROSITE" id="PS51352">
    <property type="entry name" value="THIOREDOXIN_2"/>
    <property type="match status" value="1"/>
</dbReference>
<evidence type="ECO:0000313" key="9">
    <source>
        <dbReference type="Proteomes" id="UP000321764"/>
    </source>
</evidence>
<comment type="caution">
    <text evidence="8">The sequence shown here is derived from an EMBL/GenBank/DDBJ whole genome shotgun (WGS) entry which is preliminary data.</text>
</comment>
<dbReference type="FunFam" id="3.40.30.10:FF:000001">
    <property type="entry name" value="Thioredoxin"/>
    <property type="match status" value="1"/>
</dbReference>
<dbReference type="GO" id="GO:0006950">
    <property type="term" value="P:response to stress"/>
    <property type="evidence" value="ECO:0007669"/>
    <property type="project" value="UniProtKB-ARBA"/>
</dbReference>
<dbReference type="PRINTS" id="PR00421">
    <property type="entry name" value="THIOREDOXIN"/>
</dbReference>
<evidence type="ECO:0000256" key="3">
    <source>
        <dbReference type="ARBA" id="ARBA00022982"/>
    </source>
</evidence>
<dbReference type="Pfam" id="PF14559">
    <property type="entry name" value="TPR_19"/>
    <property type="match status" value="1"/>
</dbReference>
<gene>
    <name evidence="8" type="primary">trxA</name>
    <name evidence="8" type="ORF">FME95_06035</name>
</gene>
<feature type="domain" description="Thioredoxin" evidence="7">
    <location>
        <begin position="1"/>
        <end position="114"/>
    </location>
</feature>
<evidence type="ECO:0000313" key="8">
    <source>
        <dbReference type="EMBL" id="TXR54095.1"/>
    </source>
</evidence>
<name>A0A5C8Z7N2_9GAMM</name>
<keyword evidence="5" id="KW-0676">Redox-active center</keyword>
<dbReference type="GO" id="GO:0045454">
    <property type="term" value="P:cell redox homeostasis"/>
    <property type="evidence" value="ECO:0007669"/>
    <property type="project" value="TreeGrafter"/>
</dbReference>
<keyword evidence="3" id="KW-0249">Electron transport</keyword>
<dbReference type="EMBL" id="VKAD01000001">
    <property type="protein sequence ID" value="TXR54095.1"/>
    <property type="molecule type" value="Genomic_DNA"/>
</dbReference>
<dbReference type="Gene3D" id="3.40.30.10">
    <property type="entry name" value="Glutaredoxin"/>
    <property type="match status" value="1"/>
</dbReference>
<dbReference type="PANTHER" id="PTHR43601">
    <property type="entry name" value="THIOREDOXIN, MITOCHONDRIAL"/>
    <property type="match status" value="1"/>
</dbReference>
<keyword evidence="2" id="KW-0813">Transport</keyword>
<evidence type="ECO:0000259" key="7">
    <source>
        <dbReference type="PROSITE" id="PS51352"/>
    </source>
</evidence>
<dbReference type="RefSeq" id="WP_147713494.1">
    <property type="nucleotide sequence ID" value="NZ_VKAD01000001.1"/>
</dbReference>
<evidence type="ECO:0000256" key="2">
    <source>
        <dbReference type="ARBA" id="ARBA00022448"/>
    </source>
</evidence>
<dbReference type="InterPro" id="IPR005746">
    <property type="entry name" value="Thioredoxin"/>
</dbReference>
<keyword evidence="4" id="KW-1015">Disulfide bond</keyword>
<dbReference type="Gene3D" id="1.25.40.10">
    <property type="entry name" value="Tetratricopeptide repeat domain"/>
    <property type="match status" value="2"/>
</dbReference>
<dbReference type="Pfam" id="PF14561">
    <property type="entry name" value="TPR_20"/>
    <property type="match status" value="1"/>
</dbReference>
<dbReference type="InterPro" id="IPR013766">
    <property type="entry name" value="Thioredoxin_domain"/>
</dbReference>
<comment type="similarity">
    <text evidence="1">Belongs to the thioredoxin family.</text>
</comment>
<evidence type="ECO:0000256" key="4">
    <source>
        <dbReference type="ARBA" id="ARBA00023157"/>
    </source>
</evidence>
<evidence type="ECO:0000256" key="1">
    <source>
        <dbReference type="ARBA" id="ARBA00008987"/>
    </source>
</evidence>
<dbReference type="InterPro" id="IPR036249">
    <property type="entry name" value="Thioredoxin-like_sf"/>
</dbReference>
<evidence type="ECO:0000256" key="6">
    <source>
        <dbReference type="NCBIfam" id="TIGR01068"/>
    </source>
</evidence>
<accession>A0A5C8Z7N2</accession>
<dbReference type="InterPro" id="IPR011990">
    <property type="entry name" value="TPR-like_helical_dom_sf"/>
</dbReference>
<protein>
    <recommendedName>
        <fullName evidence="6">Thioredoxin</fullName>
    </recommendedName>
</protein>
<sequence>MSDITVNVIDVNEQNFQQVLLEESTRRLVVVDFWAEWCSHCKVLMPILEKLAEEYNGQILLAKVNADEQQAITAQFGVRSLPTVAIMKDGQPIDGFAGAEPESAIRERLNQHLPAPWEADVKAAMELMQQGQNDQALALLRGAYTVSNEEFAIGLLIAECYLNLKRSKEASEILAAATMEQQLEPKYAELVSRLELMQEAADTPAIVELQQKLASQPDNLALKVELAVQYSQAERVEEALQTIYEVVQKDKNYQDGAARKTMLDILNSLGKGDPLAIQYQRKLFTLMY</sequence>
<dbReference type="CDD" id="cd02956">
    <property type="entry name" value="ybbN"/>
    <property type="match status" value="1"/>
</dbReference>
<dbReference type="OrthoDB" id="9790390at2"/>
<dbReference type="SUPFAM" id="SSF48452">
    <property type="entry name" value="TPR-like"/>
    <property type="match status" value="1"/>
</dbReference>
<dbReference type="GO" id="GO:0015035">
    <property type="term" value="F:protein-disulfide reductase activity"/>
    <property type="evidence" value="ECO:0007669"/>
    <property type="project" value="UniProtKB-UniRule"/>
</dbReference>
<dbReference type="SUPFAM" id="SSF52833">
    <property type="entry name" value="Thioredoxin-like"/>
    <property type="match status" value="1"/>
</dbReference>
<dbReference type="Pfam" id="PF00085">
    <property type="entry name" value="Thioredoxin"/>
    <property type="match status" value="1"/>
</dbReference>
<dbReference type="AlphaFoldDB" id="A0A5C8Z7N2"/>
<dbReference type="Proteomes" id="UP000321764">
    <property type="component" value="Unassembled WGS sequence"/>
</dbReference>
<dbReference type="NCBIfam" id="TIGR01068">
    <property type="entry name" value="thioredoxin"/>
    <property type="match status" value="1"/>
</dbReference>
<organism evidence="8 9">
    <name type="scientific">Reinekea thalattae</name>
    <dbReference type="NCBI Taxonomy" id="2593301"/>
    <lineage>
        <taxon>Bacteria</taxon>
        <taxon>Pseudomonadati</taxon>
        <taxon>Pseudomonadota</taxon>
        <taxon>Gammaproteobacteria</taxon>
        <taxon>Oceanospirillales</taxon>
        <taxon>Saccharospirillaceae</taxon>
        <taxon>Reinekea</taxon>
    </lineage>
</organism>
<keyword evidence="9" id="KW-1185">Reference proteome</keyword>